<evidence type="ECO:0000313" key="6">
    <source>
        <dbReference type="EMBL" id="KAH9315719.1"/>
    </source>
</evidence>
<dbReference type="Pfam" id="PF03489">
    <property type="entry name" value="SapB_2"/>
    <property type="match status" value="1"/>
</dbReference>
<dbReference type="InterPro" id="IPR007856">
    <property type="entry name" value="SapB_1"/>
</dbReference>
<evidence type="ECO:0000256" key="3">
    <source>
        <dbReference type="ARBA" id="ARBA00023157"/>
    </source>
</evidence>
<feature type="domain" description="Saposin B-type" evidence="5">
    <location>
        <begin position="241"/>
        <end position="320"/>
    </location>
</feature>
<gene>
    <name evidence="6" type="ORF">KI387_024346</name>
</gene>
<dbReference type="OMA" id="EEATYYA"/>
<dbReference type="InterPro" id="IPR008139">
    <property type="entry name" value="SaposinB_dom"/>
</dbReference>
<evidence type="ECO:0000256" key="1">
    <source>
        <dbReference type="ARBA" id="ARBA00022750"/>
    </source>
</evidence>
<keyword evidence="3" id="KW-1015">Disulfide bond</keyword>
<dbReference type="InterPro" id="IPR011001">
    <property type="entry name" value="Saposin-like"/>
</dbReference>
<dbReference type="PANTHER" id="PTHR11480:SF3">
    <property type="entry name" value="BCDNA.GH08312"/>
    <property type="match status" value="1"/>
</dbReference>
<dbReference type="InterPro" id="IPR051428">
    <property type="entry name" value="Sphingo_Act-Surfact_Prot"/>
</dbReference>
<dbReference type="Gene3D" id="1.10.225.10">
    <property type="entry name" value="Saposin-like"/>
    <property type="match status" value="3"/>
</dbReference>
<name>A0AA38G752_TAXCH</name>
<feature type="non-terminal residue" evidence="6">
    <location>
        <position position="1"/>
    </location>
</feature>
<dbReference type="EMBL" id="JAHRHJ020000005">
    <property type="protein sequence ID" value="KAH9315719.1"/>
    <property type="molecule type" value="Genomic_DNA"/>
</dbReference>
<keyword evidence="1" id="KW-0064">Aspartyl protease</keyword>
<keyword evidence="1" id="KW-0645">Protease</keyword>
<dbReference type="Pfam" id="PF05184">
    <property type="entry name" value="SapB_1"/>
    <property type="match status" value="1"/>
</dbReference>
<organism evidence="6 7">
    <name type="scientific">Taxus chinensis</name>
    <name type="common">Chinese yew</name>
    <name type="synonym">Taxus wallichiana var. chinensis</name>
    <dbReference type="NCBI Taxonomy" id="29808"/>
    <lineage>
        <taxon>Eukaryota</taxon>
        <taxon>Viridiplantae</taxon>
        <taxon>Streptophyta</taxon>
        <taxon>Embryophyta</taxon>
        <taxon>Tracheophyta</taxon>
        <taxon>Spermatophyta</taxon>
        <taxon>Pinopsida</taxon>
        <taxon>Pinidae</taxon>
        <taxon>Conifers II</taxon>
        <taxon>Cupressales</taxon>
        <taxon>Taxaceae</taxon>
        <taxon>Taxus</taxon>
    </lineage>
</organism>
<dbReference type="InterPro" id="IPR008138">
    <property type="entry name" value="SapB_2"/>
</dbReference>
<dbReference type="GO" id="GO:0004190">
    <property type="term" value="F:aspartic-type endopeptidase activity"/>
    <property type="evidence" value="ECO:0007669"/>
    <property type="project" value="UniProtKB-KW"/>
</dbReference>
<keyword evidence="1" id="KW-0378">Hydrolase</keyword>
<evidence type="ECO:0000256" key="4">
    <source>
        <dbReference type="ARBA" id="ARBA00023180"/>
    </source>
</evidence>
<comment type="caution">
    <text evidence="6">The sequence shown here is derived from an EMBL/GenBank/DDBJ whole genome shotgun (WGS) entry which is preliminary data.</text>
</comment>
<keyword evidence="4" id="KW-0325">Glycoprotein</keyword>
<proteinExistence type="predicted"/>
<dbReference type="SMART" id="SM00741">
    <property type="entry name" value="SapB"/>
    <property type="match status" value="3"/>
</dbReference>
<keyword evidence="7" id="KW-1185">Reference proteome</keyword>
<accession>A0AA38G752</accession>
<feature type="domain" description="Saposin B-type" evidence="5">
    <location>
        <begin position="326"/>
        <end position="406"/>
    </location>
</feature>
<sequence length="434" mass="48376">LFISAACVLSACFPGQHISSTYTKIFAMERKMLWVAFLVLFLSWASANARKIVIFEHSGPLMITQEIFDTGDGILVREETHGVVFGGDVQELVPRIAVVKEKLAEGLSKMLNIAPYLAGFPLKDTGFRREERLALQGSSFQIICNACIEVSEQAEKVLSDPKTLEDIEELSKSICMSLPSNFSAQCDEMSKMYIQEAIAMLQDYLSKDKLCISTGLCNGNNDDLEIKISRNGKISALDVGDDTTCAVCEQFIEGAINYVSQNKTQSEFLFALHQTCSKLKIFSTECDSLVDYYGSLLFMEIGTIKPSEFCQKISYCRGSDSLFLEQEQNCDVCRAAISEIKTELEDPEKKLKVIEMMLDGCKRVPAYAKECRKLVFEYGPLILTNVEKFIDSNDICSEIHVCEPAGKFENNMDVHSQPLIELPSSKVSNHASSK</sequence>
<dbReference type="AlphaFoldDB" id="A0AA38G752"/>
<protein>
    <recommendedName>
        <fullName evidence="5">Saposin B-type domain-containing protein</fullName>
    </recommendedName>
</protein>
<dbReference type="PANTHER" id="PTHR11480">
    <property type="entry name" value="SAPOSIN-RELATED"/>
    <property type="match status" value="1"/>
</dbReference>
<dbReference type="Proteomes" id="UP000824469">
    <property type="component" value="Unassembled WGS sequence"/>
</dbReference>
<dbReference type="GO" id="GO:0006629">
    <property type="term" value="P:lipid metabolic process"/>
    <property type="evidence" value="ECO:0007669"/>
    <property type="project" value="InterPro"/>
</dbReference>
<dbReference type="PROSITE" id="PS50015">
    <property type="entry name" value="SAP_B"/>
    <property type="match status" value="3"/>
</dbReference>
<feature type="domain" description="Saposin B-type" evidence="5">
    <location>
        <begin position="140"/>
        <end position="221"/>
    </location>
</feature>
<reference evidence="6 7" key="1">
    <citation type="journal article" date="2021" name="Nat. Plants">
        <title>The Taxus genome provides insights into paclitaxel biosynthesis.</title>
        <authorList>
            <person name="Xiong X."/>
            <person name="Gou J."/>
            <person name="Liao Q."/>
            <person name="Li Y."/>
            <person name="Zhou Q."/>
            <person name="Bi G."/>
            <person name="Li C."/>
            <person name="Du R."/>
            <person name="Wang X."/>
            <person name="Sun T."/>
            <person name="Guo L."/>
            <person name="Liang H."/>
            <person name="Lu P."/>
            <person name="Wu Y."/>
            <person name="Zhang Z."/>
            <person name="Ro D.K."/>
            <person name="Shang Y."/>
            <person name="Huang S."/>
            <person name="Yan J."/>
        </authorList>
    </citation>
    <scope>NUCLEOTIDE SEQUENCE [LARGE SCALE GENOMIC DNA]</scope>
    <source>
        <strain evidence="6">Ta-2019</strain>
    </source>
</reference>
<evidence type="ECO:0000259" key="5">
    <source>
        <dbReference type="PROSITE" id="PS50015"/>
    </source>
</evidence>
<keyword evidence="2" id="KW-0865">Zymogen</keyword>
<evidence type="ECO:0000313" key="7">
    <source>
        <dbReference type="Proteomes" id="UP000824469"/>
    </source>
</evidence>
<dbReference type="SUPFAM" id="SSF47862">
    <property type="entry name" value="Saposin"/>
    <property type="match status" value="3"/>
</dbReference>
<evidence type="ECO:0000256" key="2">
    <source>
        <dbReference type="ARBA" id="ARBA00023145"/>
    </source>
</evidence>